<keyword evidence="6 7" id="KW-0694">RNA-binding</keyword>
<dbReference type="InterPro" id="IPR020598">
    <property type="entry name" value="rRNA_Ade_methylase_Trfase_N"/>
</dbReference>
<evidence type="ECO:0000259" key="9">
    <source>
        <dbReference type="SMART" id="SM00650"/>
    </source>
</evidence>
<keyword evidence="2 7" id="KW-0698">rRNA processing</keyword>
<dbReference type="Pfam" id="PF00398">
    <property type="entry name" value="RrnaAD"/>
    <property type="match status" value="1"/>
</dbReference>
<feature type="binding site" evidence="7 8">
    <location>
        <position position="31"/>
    </location>
    <ligand>
        <name>S-adenosyl-L-methionine</name>
        <dbReference type="ChEBI" id="CHEBI:59789"/>
    </ligand>
</feature>
<keyword evidence="11" id="KW-1185">Reference proteome</keyword>
<feature type="binding site" evidence="7 8">
    <location>
        <position position="102"/>
    </location>
    <ligand>
        <name>S-adenosyl-L-methionine</name>
        <dbReference type="ChEBI" id="CHEBI:59789"/>
    </ligand>
</feature>
<evidence type="ECO:0000256" key="3">
    <source>
        <dbReference type="ARBA" id="ARBA00022603"/>
    </source>
</evidence>
<evidence type="ECO:0000256" key="6">
    <source>
        <dbReference type="ARBA" id="ARBA00022884"/>
    </source>
</evidence>
<evidence type="ECO:0000256" key="7">
    <source>
        <dbReference type="HAMAP-Rule" id="MF_00607"/>
    </source>
</evidence>
<sequence>MQKPIATPSRTNEILQAHGFSFKKSLGQNFLIDHNILMRIVEATGMGENDGIIEIGPGIGALTEQFAQRVRRVEAFELDDRLLPILEETLAPYPNTTIHHQDILKVDLSSIIEERLTNVEKIAVVGNLPYYITTPIIMRLLEACLPVDRFVFMVQKEVGDRMKASPNTKDYGSLSIAVQYYAAATRVLTVPRTVFVPRPKVDSVVLSLNKRETPPVIVKDETFFFQVVRASFAQRRKTIRNNLQHNLLTDKEDQKRMEEAFQKCQIDPSRRGETLSMEEFAELSNALLE</sequence>
<keyword evidence="3 7" id="KW-0489">Methyltransferase</keyword>
<feature type="binding site" evidence="7 8">
    <location>
        <position position="29"/>
    </location>
    <ligand>
        <name>S-adenosyl-L-methionine</name>
        <dbReference type="ChEBI" id="CHEBI:59789"/>
    </ligand>
</feature>
<dbReference type="PANTHER" id="PTHR11727">
    <property type="entry name" value="DIMETHYLADENOSINE TRANSFERASE"/>
    <property type="match status" value="1"/>
</dbReference>
<reference evidence="11" key="1">
    <citation type="journal article" date="2019" name="Int. J. Syst. Evol. Microbiol.">
        <title>The Global Catalogue of Microorganisms (GCM) 10K type strain sequencing project: providing services to taxonomists for standard genome sequencing and annotation.</title>
        <authorList>
            <consortium name="The Broad Institute Genomics Platform"/>
            <consortium name="The Broad Institute Genome Sequencing Center for Infectious Disease"/>
            <person name="Wu L."/>
            <person name="Ma J."/>
        </authorList>
    </citation>
    <scope>NUCLEOTIDE SEQUENCE [LARGE SCALE GENOMIC DNA]</scope>
    <source>
        <strain evidence="11">CGMCC 1.15790</strain>
    </source>
</reference>
<comment type="similarity">
    <text evidence="7">Belongs to the class I-like SAM-binding methyltransferase superfamily. rRNA adenine N(6)-methyltransferase family. RsmA subfamily.</text>
</comment>
<comment type="function">
    <text evidence="7">Specifically dimethylates two adjacent adenosines (A1518 and A1519) in the loop of a conserved hairpin near the 3'-end of 16S rRNA in the 30S particle. May play a critical role in biogenesis of 30S subunits.</text>
</comment>
<name>A0ABW0U6Q1_9BACI</name>
<dbReference type="PROSITE" id="PS01131">
    <property type="entry name" value="RRNA_A_DIMETH"/>
    <property type="match status" value="1"/>
</dbReference>
<keyword evidence="4 7" id="KW-0808">Transferase</keyword>
<dbReference type="RefSeq" id="WP_270895792.1">
    <property type="nucleotide sequence ID" value="NZ_JBHSPF010000046.1"/>
</dbReference>
<comment type="caution">
    <text evidence="10">The sequence shown here is derived from an EMBL/GenBank/DDBJ whole genome shotgun (WGS) entry which is preliminary data.</text>
</comment>
<dbReference type="InterPro" id="IPR001737">
    <property type="entry name" value="KsgA/Erm"/>
</dbReference>
<keyword evidence="1 7" id="KW-0963">Cytoplasm</keyword>
<comment type="subcellular location">
    <subcellularLocation>
        <location evidence="7">Cytoplasm</location>
    </subcellularLocation>
</comment>
<dbReference type="PANTHER" id="PTHR11727:SF7">
    <property type="entry name" value="DIMETHYLADENOSINE TRANSFERASE-RELATED"/>
    <property type="match status" value="1"/>
</dbReference>
<dbReference type="InterPro" id="IPR020596">
    <property type="entry name" value="rRNA_Ade_Mease_Trfase_CS"/>
</dbReference>
<proteinExistence type="inferred from homology"/>
<dbReference type="Proteomes" id="UP001596143">
    <property type="component" value="Unassembled WGS sequence"/>
</dbReference>
<dbReference type="PROSITE" id="PS51689">
    <property type="entry name" value="SAM_RNA_A_N6_MT"/>
    <property type="match status" value="1"/>
</dbReference>
<dbReference type="EC" id="2.1.1.182" evidence="7"/>
<evidence type="ECO:0000256" key="2">
    <source>
        <dbReference type="ARBA" id="ARBA00022552"/>
    </source>
</evidence>
<feature type="binding site" evidence="7 8">
    <location>
        <position position="77"/>
    </location>
    <ligand>
        <name>S-adenosyl-L-methionine</name>
        <dbReference type="ChEBI" id="CHEBI:59789"/>
    </ligand>
</feature>
<accession>A0ABW0U6Q1</accession>
<evidence type="ECO:0000313" key="10">
    <source>
        <dbReference type="EMBL" id="MFC5629083.1"/>
    </source>
</evidence>
<evidence type="ECO:0000313" key="11">
    <source>
        <dbReference type="Proteomes" id="UP001596143"/>
    </source>
</evidence>
<dbReference type="SUPFAM" id="SSF53335">
    <property type="entry name" value="S-adenosyl-L-methionine-dependent methyltransferases"/>
    <property type="match status" value="1"/>
</dbReference>
<dbReference type="GO" id="GO:0052908">
    <property type="term" value="F:16S rRNA (adenine(1518)-N(6)/adenine(1519)-N(6))-dimethyltransferase activity"/>
    <property type="evidence" value="ECO:0007669"/>
    <property type="project" value="UniProtKB-EC"/>
</dbReference>
<feature type="binding site" evidence="7 8">
    <location>
        <position position="127"/>
    </location>
    <ligand>
        <name>S-adenosyl-L-methionine</name>
        <dbReference type="ChEBI" id="CHEBI:59789"/>
    </ligand>
</feature>
<dbReference type="NCBIfam" id="TIGR00755">
    <property type="entry name" value="ksgA"/>
    <property type="match status" value="1"/>
</dbReference>
<gene>
    <name evidence="7 10" type="primary">rsmA</name>
    <name evidence="7" type="synonym">ksgA</name>
    <name evidence="10" type="ORF">ACFPTR_09375</name>
</gene>
<dbReference type="EMBL" id="JBHSPF010000046">
    <property type="protein sequence ID" value="MFC5629083.1"/>
    <property type="molecule type" value="Genomic_DNA"/>
</dbReference>
<dbReference type="InterPro" id="IPR029063">
    <property type="entry name" value="SAM-dependent_MTases_sf"/>
</dbReference>
<dbReference type="InterPro" id="IPR011530">
    <property type="entry name" value="rRNA_adenine_dimethylase"/>
</dbReference>
<evidence type="ECO:0000256" key="5">
    <source>
        <dbReference type="ARBA" id="ARBA00022691"/>
    </source>
</evidence>
<protein>
    <recommendedName>
        <fullName evidence="7">Ribosomal RNA small subunit methyltransferase A</fullName>
        <ecNumber evidence="7">2.1.1.182</ecNumber>
    </recommendedName>
    <alternativeName>
        <fullName evidence="7">16S rRNA (adenine(1518)-N(6)/adenine(1519)-N(6))-dimethyltransferase</fullName>
    </alternativeName>
    <alternativeName>
        <fullName evidence="7">16S rRNA dimethyladenosine transferase</fullName>
    </alternativeName>
    <alternativeName>
        <fullName evidence="7">16S rRNA dimethylase</fullName>
    </alternativeName>
    <alternativeName>
        <fullName evidence="7">S-adenosylmethionine-6-N', N'-adenosyl(rRNA) dimethyltransferase</fullName>
    </alternativeName>
</protein>
<organism evidence="10 11">
    <name type="scientific">Aliibacillus thermotolerans</name>
    <dbReference type="NCBI Taxonomy" id="1834418"/>
    <lineage>
        <taxon>Bacteria</taxon>
        <taxon>Bacillati</taxon>
        <taxon>Bacillota</taxon>
        <taxon>Bacilli</taxon>
        <taxon>Bacillales</taxon>
        <taxon>Bacillaceae</taxon>
        <taxon>Aliibacillus</taxon>
    </lineage>
</organism>
<feature type="binding site" evidence="7 8">
    <location>
        <position position="56"/>
    </location>
    <ligand>
        <name>S-adenosyl-L-methionine</name>
        <dbReference type="ChEBI" id="CHEBI:59789"/>
    </ligand>
</feature>
<comment type="catalytic activity">
    <reaction evidence="7">
        <text>adenosine(1518)/adenosine(1519) in 16S rRNA + 4 S-adenosyl-L-methionine = N(6)-dimethyladenosine(1518)/N(6)-dimethyladenosine(1519) in 16S rRNA + 4 S-adenosyl-L-homocysteine + 4 H(+)</text>
        <dbReference type="Rhea" id="RHEA:19609"/>
        <dbReference type="Rhea" id="RHEA-COMP:10232"/>
        <dbReference type="Rhea" id="RHEA-COMP:10233"/>
        <dbReference type="ChEBI" id="CHEBI:15378"/>
        <dbReference type="ChEBI" id="CHEBI:57856"/>
        <dbReference type="ChEBI" id="CHEBI:59789"/>
        <dbReference type="ChEBI" id="CHEBI:74411"/>
        <dbReference type="ChEBI" id="CHEBI:74493"/>
        <dbReference type="EC" id="2.1.1.182"/>
    </reaction>
</comment>
<dbReference type="Gene3D" id="1.10.8.100">
    <property type="entry name" value="Ribosomal RNA adenine dimethylase-like, domain 2"/>
    <property type="match status" value="1"/>
</dbReference>
<evidence type="ECO:0000256" key="4">
    <source>
        <dbReference type="ARBA" id="ARBA00022679"/>
    </source>
</evidence>
<keyword evidence="5 7" id="KW-0949">S-adenosyl-L-methionine</keyword>
<dbReference type="SMART" id="SM00650">
    <property type="entry name" value="rADc"/>
    <property type="match status" value="1"/>
</dbReference>
<evidence type="ECO:0000256" key="8">
    <source>
        <dbReference type="PROSITE-ProRule" id="PRU01026"/>
    </source>
</evidence>
<evidence type="ECO:0000256" key="1">
    <source>
        <dbReference type="ARBA" id="ARBA00022490"/>
    </source>
</evidence>
<dbReference type="Gene3D" id="3.40.50.150">
    <property type="entry name" value="Vaccinia Virus protein VP39"/>
    <property type="match status" value="1"/>
</dbReference>
<dbReference type="InterPro" id="IPR023165">
    <property type="entry name" value="rRNA_Ade_diMease-like_C"/>
</dbReference>
<dbReference type="HAMAP" id="MF_00607">
    <property type="entry name" value="16SrRNA_methyltr_A"/>
    <property type="match status" value="1"/>
</dbReference>
<feature type="domain" description="Ribosomal RNA adenine methylase transferase N-terminal" evidence="9">
    <location>
        <begin position="36"/>
        <end position="212"/>
    </location>
</feature>